<dbReference type="EMBL" id="PP511568">
    <property type="protein sequence ID" value="XCD05503.1"/>
    <property type="molecule type" value="Genomic_DNA"/>
</dbReference>
<dbReference type="Pfam" id="PF23343">
    <property type="entry name" value="REP_ORF2-G2P"/>
    <property type="match status" value="1"/>
</dbReference>
<proteinExistence type="predicted"/>
<sequence>MPCYHPIQAWMIPGNAARKSKVFFNLADSPIPPSYLTPVKLPCGKCIGCRLERSRQWAMRCVYESQLHRENCFITLTYDDACCPRDMSLVPRDLQLFFKRLRKTYSEKRIRFFACGEYGEHTLRPHYHACLFGIDFTKGMKRKTVETETGIKVVKFNSDLNRVWGLGNTFVGSMTFESAAYVARYCTKKVLGAAADAHYNGRVPEFVRMSRRPGIGGTWFDCYGLQSMRLDTCVSRGVACRPPKYFDKLTERIDAVLMASLREKRIANLIDIEPAELRRMEEVRYLNLTRKRGF</sequence>
<protein>
    <submittedName>
        <fullName evidence="2">Replication initiator protein</fullName>
    </submittedName>
</protein>
<evidence type="ECO:0000259" key="1">
    <source>
        <dbReference type="Pfam" id="PF23343"/>
    </source>
</evidence>
<evidence type="ECO:0000313" key="2">
    <source>
        <dbReference type="EMBL" id="XCD05503.1"/>
    </source>
</evidence>
<feature type="domain" description="Replication-associated protein ORF2/G2P" evidence="1">
    <location>
        <begin position="71"/>
        <end position="189"/>
    </location>
</feature>
<organism evidence="2">
    <name type="scientific">Dulem virus 141</name>
    <dbReference type="NCBI Taxonomy" id="3145618"/>
    <lineage>
        <taxon>Viruses</taxon>
        <taxon>Monodnaviria</taxon>
        <taxon>Sangervirae</taxon>
        <taxon>Phixviricota</taxon>
        <taxon>Malgrandaviricetes</taxon>
        <taxon>Petitvirales</taxon>
        <taxon>Microviridae</taxon>
        <taxon>Microvirus</taxon>
    </lineage>
</organism>
<dbReference type="InterPro" id="IPR056906">
    <property type="entry name" value="ORF2/G2P_dom"/>
</dbReference>
<name>A0AAU8B1R4_9VIRU</name>
<reference evidence="2" key="1">
    <citation type="submission" date="2024-03" db="EMBL/GenBank/DDBJ databases">
        <title>Diverse circular DNA viruses in blood, oral, and fecal samples of captive lemurs.</title>
        <authorList>
            <person name="Paietta E.N."/>
            <person name="Kraberger S."/>
            <person name="Lund M.C."/>
            <person name="Custer J.M."/>
            <person name="Vargas K.M."/>
            <person name="Ehmke E.E."/>
            <person name="Yoder A.D."/>
            <person name="Varsani A."/>
        </authorList>
    </citation>
    <scope>NUCLEOTIDE SEQUENCE</scope>
    <source>
        <strain evidence="2">Duke_24FS_95</strain>
    </source>
</reference>
<accession>A0AAU8B1R4</accession>